<feature type="transmembrane region" description="Helical" evidence="1">
    <location>
        <begin position="21"/>
        <end position="42"/>
    </location>
</feature>
<dbReference type="OrthoDB" id="1414794at2"/>
<protein>
    <submittedName>
        <fullName evidence="2">Uncharacterized protein</fullName>
    </submittedName>
</protein>
<evidence type="ECO:0000256" key="1">
    <source>
        <dbReference type="SAM" id="Phobius"/>
    </source>
</evidence>
<dbReference type="AlphaFoldDB" id="A0A5C7B978"/>
<dbReference type="Proteomes" id="UP000321938">
    <property type="component" value="Unassembled WGS sequence"/>
</dbReference>
<sequence>MIKNFRKIRQSMIKENRTSKYLLYAIGEIILVVIGILIALSINNWNQQKNNDAKITSILKEIQNDIVTDLKASNRIFDYHVRTDSISKAFLNNKYTAEDIKKSGFYRIGYNYRDFKIVTNGFDNLKGNIDNVPEKYADLLPEIKDLYVTLKTNIDVANDKIRSTVYKNIDDESNFDWYQDELKGIKNDAQIDYYLNDKNYKNLVGNYMSYRINIFALSNQYRVKTIDLYLKIQEVIGSTDDIPDSVSYTYKDTTFSKNYVGTYKLKETINTDIWDETVNITLKDGQLEFEPSESNFQINLLYYDKNTFFIDSYNAFFVFDRPKKTSFISLVVSTFLRFTRK</sequence>
<keyword evidence="1" id="KW-0812">Transmembrane</keyword>
<dbReference type="InterPro" id="IPR045749">
    <property type="entry name" value="DUF6090"/>
</dbReference>
<keyword evidence="1" id="KW-1133">Transmembrane helix</keyword>
<keyword evidence="3" id="KW-1185">Reference proteome</keyword>
<dbReference type="EMBL" id="VOSB01000006">
    <property type="protein sequence ID" value="TXE18798.1"/>
    <property type="molecule type" value="Genomic_DNA"/>
</dbReference>
<evidence type="ECO:0000313" key="3">
    <source>
        <dbReference type="Proteomes" id="UP000321938"/>
    </source>
</evidence>
<evidence type="ECO:0000313" key="2">
    <source>
        <dbReference type="EMBL" id="TXE18798.1"/>
    </source>
</evidence>
<dbReference type="Pfam" id="PF19578">
    <property type="entry name" value="DUF6090"/>
    <property type="match status" value="1"/>
</dbReference>
<proteinExistence type="predicted"/>
<reference evidence="2 3" key="1">
    <citation type="submission" date="2019-08" db="EMBL/GenBank/DDBJ databases">
        <title>Genome of Psychroserpens burtonensis ACAM 167.</title>
        <authorList>
            <person name="Bowman J.P."/>
        </authorList>
    </citation>
    <scope>NUCLEOTIDE SEQUENCE [LARGE SCALE GENOMIC DNA]</scope>
    <source>
        <strain evidence="2 3">ACAM 167</strain>
    </source>
</reference>
<dbReference type="STRING" id="1123037.GCA_000425305_02763"/>
<comment type="caution">
    <text evidence="2">The sequence shown here is derived from an EMBL/GenBank/DDBJ whole genome shotgun (WGS) entry which is preliminary data.</text>
</comment>
<accession>A0A5C7B978</accession>
<name>A0A5C7B978_9FLAO</name>
<keyword evidence="1" id="KW-0472">Membrane</keyword>
<organism evidence="2 3">
    <name type="scientific">Psychroserpens burtonensis</name>
    <dbReference type="NCBI Taxonomy" id="49278"/>
    <lineage>
        <taxon>Bacteria</taxon>
        <taxon>Pseudomonadati</taxon>
        <taxon>Bacteroidota</taxon>
        <taxon>Flavobacteriia</taxon>
        <taxon>Flavobacteriales</taxon>
        <taxon>Flavobacteriaceae</taxon>
        <taxon>Psychroserpens</taxon>
    </lineage>
</organism>
<gene>
    <name evidence="2" type="ORF">ES692_04930</name>
</gene>